<evidence type="ECO:0000313" key="2">
    <source>
        <dbReference type="EMBL" id="MBB1488118.1"/>
    </source>
</evidence>
<protein>
    <recommendedName>
        <fullName evidence="4">DUF4214 domain-containing protein</fullName>
    </recommendedName>
</protein>
<sequence length="268" mass="28206">MTDYDDDNTSGAPVTVRFTSTDSGSSSGDSKSGNSDSKSGGNDSVAGGADSGRIINGDSGLNTVTYASFYLADVELAALNNTDSKTGNITSGWTVDYQVSDTNSKSGETTIRTETDQLFDIERLSFKDTSVALDLDIDDNAGAALALFFAAFDQAPDQESFGRWIAESDRLNPNNGDAKIDELAQSMINHYVPGGVSNDVLVGLLFKNVVGVEASAQDLALYSGLIDSGEHTQASLFAMAAQLELNTNQVDDLTTTGLQYTPDDSKIG</sequence>
<dbReference type="EMBL" id="JACJFM010000023">
    <property type="protein sequence ID" value="MBB1488118.1"/>
    <property type="molecule type" value="Genomic_DNA"/>
</dbReference>
<reference evidence="2 3" key="1">
    <citation type="submission" date="2020-08" db="EMBL/GenBank/DDBJ databases">
        <title>Oceanospirillum sp. nov. isolated from marine sediment.</title>
        <authorList>
            <person name="Ji X."/>
        </authorList>
    </citation>
    <scope>NUCLEOTIDE SEQUENCE [LARGE SCALE GENOMIC DNA]</scope>
    <source>
        <strain evidence="2 3">D5</strain>
    </source>
</reference>
<name>A0A839IT19_9GAMM</name>
<dbReference type="Proteomes" id="UP000565262">
    <property type="component" value="Unassembled WGS sequence"/>
</dbReference>
<gene>
    <name evidence="2" type="ORF">H4O21_16065</name>
</gene>
<dbReference type="AlphaFoldDB" id="A0A839IT19"/>
<comment type="caution">
    <text evidence="2">The sequence shown here is derived from an EMBL/GenBank/DDBJ whole genome shotgun (WGS) entry which is preliminary data.</text>
</comment>
<keyword evidence="3" id="KW-1185">Reference proteome</keyword>
<accession>A0A839IT19</accession>
<proteinExistence type="predicted"/>
<feature type="compositionally biased region" description="Low complexity" evidence="1">
    <location>
        <begin position="19"/>
        <end position="44"/>
    </location>
</feature>
<feature type="region of interest" description="Disordered" evidence="1">
    <location>
        <begin position="1"/>
        <end position="49"/>
    </location>
</feature>
<dbReference type="RefSeq" id="WP_182809892.1">
    <property type="nucleotide sequence ID" value="NZ_JACJFM010000023.1"/>
</dbReference>
<evidence type="ECO:0000256" key="1">
    <source>
        <dbReference type="SAM" id="MobiDB-lite"/>
    </source>
</evidence>
<evidence type="ECO:0000313" key="3">
    <source>
        <dbReference type="Proteomes" id="UP000565262"/>
    </source>
</evidence>
<organism evidence="2 3">
    <name type="scientific">Oceanospirillum sediminis</name>
    <dbReference type="NCBI Taxonomy" id="2760088"/>
    <lineage>
        <taxon>Bacteria</taxon>
        <taxon>Pseudomonadati</taxon>
        <taxon>Pseudomonadota</taxon>
        <taxon>Gammaproteobacteria</taxon>
        <taxon>Oceanospirillales</taxon>
        <taxon>Oceanospirillaceae</taxon>
        <taxon>Oceanospirillum</taxon>
    </lineage>
</organism>
<evidence type="ECO:0008006" key="4">
    <source>
        <dbReference type="Google" id="ProtNLM"/>
    </source>
</evidence>